<dbReference type="RefSeq" id="WP_085237087.1">
    <property type="nucleotide sequence ID" value="NZ_PPRH01000052.1"/>
</dbReference>
<sequence length="101" mass="11472">MSFDCDEISSSIDLLIDEWQSRIVKTNVCETHFSQVITDYDMNGSILYKDYFNPHYMVTGLHFTPLTINMTKVEAEREVAGRINLPHSLGLNVVGQTKNAC</sequence>
<accession>A0AAC9WIS8</accession>
<dbReference type="AlphaFoldDB" id="A0AAC9WIS8"/>
<keyword evidence="2" id="KW-1185">Reference proteome</keyword>
<dbReference type="KEGG" id="slz:B5P37_04395"/>
<dbReference type="EMBL" id="CP020773">
    <property type="protein sequence ID" value="ARJ50609.1"/>
    <property type="molecule type" value="Genomic_DNA"/>
</dbReference>
<dbReference type="Proteomes" id="UP000242864">
    <property type="component" value="Chromosome"/>
</dbReference>
<proteinExistence type="predicted"/>
<protein>
    <submittedName>
        <fullName evidence="1">Uncharacterized protein</fullName>
    </submittedName>
</protein>
<evidence type="ECO:0000313" key="1">
    <source>
        <dbReference type="EMBL" id="ARJ50609.1"/>
    </source>
</evidence>
<evidence type="ECO:0000313" key="2">
    <source>
        <dbReference type="Proteomes" id="UP000242864"/>
    </source>
</evidence>
<organism evidence="1 2">
    <name type="scientific">Staphylococcus lutrae</name>
    <dbReference type="NCBI Taxonomy" id="155085"/>
    <lineage>
        <taxon>Bacteria</taxon>
        <taxon>Bacillati</taxon>
        <taxon>Bacillota</taxon>
        <taxon>Bacilli</taxon>
        <taxon>Bacillales</taxon>
        <taxon>Staphylococcaceae</taxon>
        <taxon>Staphylococcus</taxon>
    </lineage>
</organism>
<gene>
    <name evidence="1" type="ORF">B5P37_04395</name>
</gene>
<reference evidence="1 2" key="1">
    <citation type="submission" date="2017-04" db="EMBL/GenBank/DDBJ databases">
        <authorList>
            <person name="Veseli I.A."/>
            <person name="Tang C."/>
            <person name="Pombert J.-F."/>
        </authorList>
    </citation>
    <scope>NUCLEOTIDE SEQUENCE [LARGE SCALE GENOMIC DNA]</scope>
    <source>
        <strain evidence="1 2">ATCC 700373</strain>
    </source>
</reference>
<name>A0AAC9WIS8_9STAP</name>